<keyword evidence="4" id="KW-1133">Transmembrane helix</keyword>
<feature type="transmembrane region" description="Helical" evidence="4">
    <location>
        <begin position="73"/>
        <end position="95"/>
    </location>
</feature>
<protein>
    <submittedName>
        <fullName evidence="5">WD40 repeat-containing protein</fullName>
    </submittedName>
</protein>
<evidence type="ECO:0000313" key="5">
    <source>
        <dbReference type="EMBL" id="AFZ18004.1"/>
    </source>
</evidence>
<dbReference type="Gene3D" id="2.130.10.10">
    <property type="entry name" value="YVTN repeat-like/Quinoprotein amine dehydrogenase"/>
    <property type="match status" value="3"/>
</dbReference>
<feature type="transmembrane region" description="Helical" evidence="4">
    <location>
        <begin position="533"/>
        <end position="553"/>
    </location>
</feature>
<evidence type="ECO:0000313" key="6">
    <source>
        <dbReference type="Proteomes" id="UP000010471"/>
    </source>
</evidence>
<feature type="repeat" description="WD" evidence="3">
    <location>
        <begin position="321"/>
        <end position="362"/>
    </location>
</feature>
<dbReference type="eggNOG" id="COG2319">
    <property type="taxonomic scope" value="Bacteria"/>
</dbReference>
<dbReference type="CDD" id="cd00200">
    <property type="entry name" value="WD40"/>
    <property type="match status" value="1"/>
</dbReference>
<keyword evidence="6" id="KW-1185">Reference proteome</keyword>
<feature type="repeat" description="WD" evidence="3">
    <location>
        <begin position="405"/>
        <end position="441"/>
    </location>
</feature>
<dbReference type="InterPro" id="IPR020472">
    <property type="entry name" value="WD40_PAC1"/>
</dbReference>
<feature type="transmembrane region" description="Helical" evidence="4">
    <location>
        <begin position="609"/>
        <end position="630"/>
    </location>
</feature>
<evidence type="ECO:0000256" key="4">
    <source>
        <dbReference type="SAM" id="Phobius"/>
    </source>
</evidence>
<evidence type="ECO:0000256" key="3">
    <source>
        <dbReference type="PROSITE-ProRule" id="PRU00221"/>
    </source>
</evidence>
<dbReference type="STRING" id="1173027.Mic7113_2189"/>
<feature type="repeat" description="WD" evidence="3">
    <location>
        <begin position="363"/>
        <end position="404"/>
    </location>
</feature>
<proteinExistence type="predicted"/>
<dbReference type="Proteomes" id="UP000010471">
    <property type="component" value="Chromosome"/>
</dbReference>
<dbReference type="PROSITE" id="PS00678">
    <property type="entry name" value="WD_REPEATS_1"/>
    <property type="match status" value="6"/>
</dbReference>
<keyword evidence="1 3" id="KW-0853">WD repeat</keyword>
<name>K9WE14_9CYAN</name>
<dbReference type="PANTHER" id="PTHR19879">
    <property type="entry name" value="TRANSCRIPTION INITIATION FACTOR TFIID"/>
    <property type="match status" value="1"/>
</dbReference>
<feature type="repeat" description="WD" evidence="3">
    <location>
        <begin position="237"/>
        <end position="278"/>
    </location>
</feature>
<dbReference type="SMART" id="SM00320">
    <property type="entry name" value="WD40"/>
    <property type="match status" value="8"/>
</dbReference>
<reference evidence="5 6" key="1">
    <citation type="submission" date="2012-06" db="EMBL/GenBank/DDBJ databases">
        <title>Finished chromosome of genome of Microcoleus sp. PCC 7113.</title>
        <authorList>
            <consortium name="US DOE Joint Genome Institute"/>
            <person name="Gugger M."/>
            <person name="Coursin T."/>
            <person name="Rippka R."/>
            <person name="Tandeau De Marsac N."/>
            <person name="Huntemann M."/>
            <person name="Wei C.-L."/>
            <person name="Han J."/>
            <person name="Detter J.C."/>
            <person name="Han C."/>
            <person name="Tapia R."/>
            <person name="Chen A."/>
            <person name="Kyrpides N."/>
            <person name="Mavromatis K."/>
            <person name="Markowitz V."/>
            <person name="Szeto E."/>
            <person name="Ivanova N."/>
            <person name="Pagani I."/>
            <person name="Pati A."/>
            <person name="Goodwin L."/>
            <person name="Nordberg H.P."/>
            <person name="Cantor M.N."/>
            <person name="Hua S.X."/>
            <person name="Woyke T."/>
            <person name="Kerfeld C.A."/>
        </authorList>
    </citation>
    <scope>NUCLEOTIDE SEQUENCE [LARGE SCALE GENOMIC DNA]</scope>
    <source>
        <strain evidence="5 6">PCC 7113</strain>
    </source>
</reference>
<evidence type="ECO:0000256" key="2">
    <source>
        <dbReference type="ARBA" id="ARBA00022737"/>
    </source>
</evidence>
<accession>K9WE14</accession>
<feature type="transmembrane region" description="Helical" evidence="4">
    <location>
        <begin position="460"/>
        <end position="489"/>
    </location>
</feature>
<dbReference type="HOGENOM" id="CLU_313948_0_0_3"/>
<keyword evidence="4" id="KW-0472">Membrane</keyword>
<sequence length="932" mass="102302">MQLTMPNFPKPSGDLPEVLSPFNLRHYWLLAYWVYFRPTAFHRYLYQASPDVYQLRGYRKFVQTWRIRAYRNIYLMLPLAVVLMALLVGLVLFLYKSITVVNNTAWVNAIAVSPNGQIAVTASGDRALKVKVPSADSSLKVWNLQWGSQMHTLIGHEHGVTDVAITPDGQKAISASRDRTLKVWDIRRGTQLHELKGHKEWVSHLVITPDGHQAISSSGDKTLRVWDIDQGIPLQTLTGHNGEIWDIAVTPDGQRAVSASADRTLKVWDLAQGKELYTLSGHGAWVTKVVLTPDGKQAISASSDKTLKVWDIEQGKELYTLTGHSNSVLDVALSPDGKQAVSASADRTLKVWDIQQGKLLNTLTGHQGWVTSVAMASDGKQVVSASSDQTMKVWDLGSAIALHTLAGHHAWVTAIAVLPKTARLISASFEGPPKLWSLNRGIEQPMLGVIGTGIGMNVSFAIALTFMVLAGAVSLAIFLAISVIALGIIGNITASLLIGLFGSLGFCVGFLMADRIAADPMLEEVYQARNISLTLTIISGILFGLLVGISFALSSRTATGVFASIVFILVLGIGVGIVVACVVTEALSFNGRLRPGIRAGEAVSIGFNLLVAIGALRLPIYPIQFLMALLGRFREKWHPAAWDELLVLPVPRTQAFLQSHLQASEREGLRLVADVARNPFQRPWAQRALQTHLHKVSAPLHFLYDLLTSEDFNTYLLAPVRRVDWQLMPTTRQVLLGELAHQRVDGSGAGINQIAENLVWGLTRFVRNRQRSPLTRFAGLIYELTYTKTFEAVDFNLFALEKSYAGLSQYPGGVEIADSFEALATFLTYDHLSDLTGARDMVSWLSVQEFSIRPTVLSALLRLGDIGTKVKAYQAATTTVEQLATLAQITSALEILDEEVVEQVLVPEQAILRRIIRQWRCLVSQAMAQVGQ</sequence>
<dbReference type="OrthoDB" id="529475at2"/>
<dbReference type="PROSITE" id="PS50082">
    <property type="entry name" value="WD_REPEATS_2"/>
    <property type="match status" value="7"/>
</dbReference>
<organism evidence="5 6">
    <name type="scientific">Allocoleopsis franciscana PCC 7113</name>
    <dbReference type="NCBI Taxonomy" id="1173027"/>
    <lineage>
        <taxon>Bacteria</taxon>
        <taxon>Bacillati</taxon>
        <taxon>Cyanobacteriota</taxon>
        <taxon>Cyanophyceae</taxon>
        <taxon>Coleofasciculales</taxon>
        <taxon>Coleofasciculaceae</taxon>
        <taxon>Allocoleopsis</taxon>
        <taxon>Allocoleopsis franciscana</taxon>
    </lineage>
</organism>
<evidence type="ECO:0000256" key="1">
    <source>
        <dbReference type="ARBA" id="ARBA00022574"/>
    </source>
</evidence>
<feature type="repeat" description="WD" evidence="3">
    <location>
        <begin position="279"/>
        <end position="320"/>
    </location>
</feature>
<feature type="transmembrane region" description="Helical" evidence="4">
    <location>
        <begin position="496"/>
        <end position="513"/>
    </location>
</feature>
<keyword evidence="2" id="KW-0677">Repeat</keyword>
<dbReference type="InterPro" id="IPR015943">
    <property type="entry name" value="WD40/YVTN_repeat-like_dom_sf"/>
</dbReference>
<dbReference type="InterPro" id="IPR001680">
    <property type="entry name" value="WD40_rpt"/>
</dbReference>
<keyword evidence="4" id="KW-0812">Transmembrane</keyword>
<dbReference type="KEGG" id="mic:Mic7113_2189"/>
<feature type="repeat" description="WD" evidence="3">
    <location>
        <begin position="153"/>
        <end position="194"/>
    </location>
</feature>
<dbReference type="AlphaFoldDB" id="K9WE14"/>
<dbReference type="Pfam" id="PF00400">
    <property type="entry name" value="WD40"/>
    <property type="match status" value="7"/>
</dbReference>
<dbReference type="PRINTS" id="PR00320">
    <property type="entry name" value="GPROTEINBRPT"/>
</dbReference>
<feature type="repeat" description="WD" evidence="3">
    <location>
        <begin position="195"/>
        <end position="236"/>
    </location>
</feature>
<dbReference type="EMBL" id="CP003630">
    <property type="protein sequence ID" value="AFZ18004.1"/>
    <property type="molecule type" value="Genomic_DNA"/>
</dbReference>
<dbReference type="InterPro" id="IPR036322">
    <property type="entry name" value="WD40_repeat_dom_sf"/>
</dbReference>
<dbReference type="PROSITE" id="PS50294">
    <property type="entry name" value="WD_REPEATS_REGION"/>
    <property type="match status" value="6"/>
</dbReference>
<dbReference type="SUPFAM" id="SSF50978">
    <property type="entry name" value="WD40 repeat-like"/>
    <property type="match status" value="1"/>
</dbReference>
<dbReference type="PANTHER" id="PTHR19879:SF9">
    <property type="entry name" value="TRANSCRIPTION INITIATION FACTOR TFIID SUBUNIT 5"/>
    <property type="match status" value="1"/>
</dbReference>
<dbReference type="InterPro" id="IPR019775">
    <property type="entry name" value="WD40_repeat_CS"/>
</dbReference>
<feature type="transmembrane region" description="Helical" evidence="4">
    <location>
        <begin position="565"/>
        <end position="589"/>
    </location>
</feature>
<gene>
    <name evidence="5" type="ORF">Mic7113_2189</name>
</gene>
<dbReference type="PATRIC" id="fig|1173027.3.peg.2389"/>